<dbReference type="Proteomes" id="UP000281553">
    <property type="component" value="Unassembled WGS sequence"/>
</dbReference>
<gene>
    <name evidence="1" type="ORF">DILT_LOCUS19731</name>
</gene>
<proteinExistence type="predicted"/>
<keyword evidence="2" id="KW-1185">Reference proteome</keyword>
<dbReference type="AlphaFoldDB" id="A0A3P7P8X4"/>
<reference evidence="1 2" key="1">
    <citation type="submission" date="2018-11" db="EMBL/GenBank/DDBJ databases">
        <authorList>
            <consortium name="Pathogen Informatics"/>
        </authorList>
    </citation>
    <scope>NUCLEOTIDE SEQUENCE [LARGE SCALE GENOMIC DNA]</scope>
</reference>
<name>A0A3P7P8X4_DIBLA</name>
<protein>
    <submittedName>
        <fullName evidence="1">Uncharacterized protein</fullName>
    </submittedName>
</protein>
<evidence type="ECO:0000313" key="2">
    <source>
        <dbReference type="Proteomes" id="UP000281553"/>
    </source>
</evidence>
<sequence>MQPYASLFIQPLVEIINRQNAPKTLHENAGKNDVGVSHDRLYFSQNMCSTFGHVAFPDYNEKPQILQKEHLFGLILFGAAPVGSLIQD</sequence>
<evidence type="ECO:0000313" key="1">
    <source>
        <dbReference type="EMBL" id="VDN46643.1"/>
    </source>
</evidence>
<accession>A0A3P7P8X4</accession>
<organism evidence="1 2">
    <name type="scientific">Dibothriocephalus latus</name>
    <name type="common">Fish tapeworm</name>
    <name type="synonym">Diphyllobothrium latum</name>
    <dbReference type="NCBI Taxonomy" id="60516"/>
    <lineage>
        <taxon>Eukaryota</taxon>
        <taxon>Metazoa</taxon>
        <taxon>Spiralia</taxon>
        <taxon>Lophotrochozoa</taxon>
        <taxon>Platyhelminthes</taxon>
        <taxon>Cestoda</taxon>
        <taxon>Eucestoda</taxon>
        <taxon>Diphyllobothriidea</taxon>
        <taxon>Diphyllobothriidae</taxon>
        <taxon>Dibothriocephalus</taxon>
    </lineage>
</organism>
<dbReference type="EMBL" id="UYRU01119654">
    <property type="protein sequence ID" value="VDN46643.1"/>
    <property type="molecule type" value="Genomic_DNA"/>
</dbReference>